<feature type="non-terminal residue" evidence="2">
    <location>
        <position position="56"/>
    </location>
</feature>
<gene>
    <name evidence="2" type="ORF">RRG08_005814</name>
</gene>
<proteinExistence type="predicted"/>
<comment type="caution">
    <text evidence="2">The sequence shown here is derived from an EMBL/GenBank/DDBJ whole genome shotgun (WGS) entry which is preliminary data.</text>
</comment>
<feature type="region of interest" description="Disordered" evidence="1">
    <location>
        <begin position="1"/>
        <end position="29"/>
    </location>
</feature>
<keyword evidence="3" id="KW-1185">Reference proteome</keyword>
<accession>A0AAE1A591</accession>
<evidence type="ECO:0000256" key="1">
    <source>
        <dbReference type="SAM" id="MobiDB-lite"/>
    </source>
</evidence>
<dbReference type="EMBL" id="JAWDGP010002653">
    <property type="protein sequence ID" value="KAK3781222.1"/>
    <property type="molecule type" value="Genomic_DNA"/>
</dbReference>
<evidence type="ECO:0000313" key="3">
    <source>
        <dbReference type="Proteomes" id="UP001283361"/>
    </source>
</evidence>
<sequence length="56" mass="6112">MEKNIPTNRNDLRQLRPDSTCHRMTKDPGRTATTCAARLSGAGHCSELGAITSLRT</sequence>
<reference evidence="2" key="1">
    <citation type="journal article" date="2023" name="G3 (Bethesda)">
        <title>A reference genome for the long-term kleptoplast-retaining sea slug Elysia crispata morphotype clarki.</title>
        <authorList>
            <person name="Eastman K.E."/>
            <person name="Pendleton A.L."/>
            <person name="Shaikh M.A."/>
            <person name="Suttiyut T."/>
            <person name="Ogas R."/>
            <person name="Tomko P."/>
            <person name="Gavelis G."/>
            <person name="Widhalm J.R."/>
            <person name="Wisecaver J.H."/>
        </authorList>
    </citation>
    <scope>NUCLEOTIDE SEQUENCE</scope>
    <source>
        <strain evidence="2">ECLA1</strain>
    </source>
</reference>
<name>A0AAE1A591_9GAST</name>
<dbReference type="AlphaFoldDB" id="A0AAE1A591"/>
<dbReference type="Proteomes" id="UP001283361">
    <property type="component" value="Unassembled WGS sequence"/>
</dbReference>
<protein>
    <submittedName>
        <fullName evidence="2">Uncharacterized protein</fullName>
    </submittedName>
</protein>
<feature type="compositionally biased region" description="Basic and acidic residues" evidence="1">
    <location>
        <begin position="10"/>
        <end position="29"/>
    </location>
</feature>
<evidence type="ECO:0000313" key="2">
    <source>
        <dbReference type="EMBL" id="KAK3781222.1"/>
    </source>
</evidence>
<organism evidence="2 3">
    <name type="scientific">Elysia crispata</name>
    <name type="common">lettuce slug</name>
    <dbReference type="NCBI Taxonomy" id="231223"/>
    <lineage>
        <taxon>Eukaryota</taxon>
        <taxon>Metazoa</taxon>
        <taxon>Spiralia</taxon>
        <taxon>Lophotrochozoa</taxon>
        <taxon>Mollusca</taxon>
        <taxon>Gastropoda</taxon>
        <taxon>Heterobranchia</taxon>
        <taxon>Euthyneura</taxon>
        <taxon>Panpulmonata</taxon>
        <taxon>Sacoglossa</taxon>
        <taxon>Placobranchoidea</taxon>
        <taxon>Plakobranchidae</taxon>
        <taxon>Elysia</taxon>
    </lineage>
</organism>